<dbReference type="AlphaFoldDB" id="A0A7N0V359"/>
<dbReference type="GO" id="GO:0051539">
    <property type="term" value="F:4 iron, 4 sulfur cluster binding"/>
    <property type="evidence" value="ECO:0007669"/>
    <property type="project" value="UniProtKB-KW"/>
</dbReference>
<dbReference type="FunFam" id="3.30.413.10:FF:000006">
    <property type="entry name" value="4-hydroxy-3-methylbut-2-en-1-yl diphosphate synthase (flavodoxin)"/>
    <property type="match status" value="1"/>
</dbReference>
<keyword evidence="2" id="KW-0004">4Fe-4S</keyword>
<dbReference type="InterPro" id="IPR058579">
    <property type="entry name" value="IspG_C"/>
</dbReference>
<evidence type="ECO:0000256" key="5">
    <source>
        <dbReference type="ARBA" id="ARBA00023004"/>
    </source>
</evidence>
<keyword evidence="5" id="KW-0408">Iron</keyword>
<dbReference type="Proteomes" id="UP000594263">
    <property type="component" value="Unplaced"/>
</dbReference>
<dbReference type="InterPro" id="IPR004588">
    <property type="entry name" value="IspG_bac-typ"/>
</dbReference>
<evidence type="ECO:0000259" key="8">
    <source>
        <dbReference type="Pfam" id="PF26540"/>
    </source>
</evidence>
<dbReference type="PANTHER" id="PTHR30454:SF0">
    <property type="entry name" value="4-HYDROXY-3-METHYLBUT-2-EN-1-YL DIPHOSPHATE SYNTHASE (FERREDOXIN), CHLOROPLASTIC"/>
    <property type="match status" value="1"/>
</dbReference>
<dbReference type="Gramene" id="Kaladp0098s0175.1.v1.1">
    <property type="protein sequence ID" value="Kaladp0098s0175.1.v1.1"/>
    <property type="gene ID" value="Kaladp0098s0175.v1.1"/>
</dbReference>
<accession>A0A7N0V359</accession>
<evidence type="ECO:0000256" key="1">
    <source>
        <dbReference type="ARBA" id="ARBA00001966"/>
    </source>
</evidence>
<dbReference type="PANTHER" id="PTHR30454">
    <property type="entry name" value="4-HYDROXY-3-METHYLBUT-2-EN-1-YL DIPHOSPHATE SYNTHASE"/>
    <property type="match status" value="1"/>
</dbReference>
<keyword evidence="4" id="KW-0560">Oxidoreductase</keyword>
<dbReference type="Pfam" id="PF26540">
    <property type="entry name" value="GcpE_C"/>
    <property type="match status" value="1"/>
</dbReference>
<evidence type="ECO:0000256" key="2">
    <source>
        <dbReference type="ARBA" id="ARBA00022485"/>
    </source>
</evidence>
<sequence>MGVITPLSEQLTKPLPNAMVLVNLKELSTGGYKLLPEGTRLVVSVRGDESYEELEILKDIDATMILHGLPYSEDKISRVHAARRLFEFLADNDINFPVIHHIQFPKGLHRDDLVINAGTNAGALLVDGLGDGLLLEAPDQDFEFLRNTSFNLLQGCRMRNTKTEYVSCPSCGRTLFDLQEISAEIREKTSHLPGVSIAIMGCIVNGPGEMADADFGYVGGSPGKIDLYVGKDVVKRGIAMEQATDALIQLIKDHGRWVEPPVEE</sequence>
<dbReference type="OMA" id="HGRWADP"/>
<dbReference type="EnsemblPlants" id="Kaladp0098s0175.1.v1.1">
    <property type="protein sequence ID" value="Kaladp0098s0175.1.v1.1"/>
    <property type="gene ID" value="Kaladp0098s0175.v1.1"/>
</dbReference>
<dbReference type="GO" id="GO:0046429">
    <property type="term" value="F:4-hydroxy-3-methylbut-2-en-1-yl diphosphate synthase activity (ferredoxin)"/>
    <property type="evidence" value="ECO:0007669"/>
    <property type="project" value="InterPro"/>
</dbReference>
<feature type="domain" description="IspG C-terminal" evidence="8">
    <location>
        <begin position="164"/>
        <end position="252"/>
    </location>
</feature>
<protein>
    <recommendedName>
        <fullName evidence="8">IspG C-terminal domain-containing protein</fullName>
    </recommendedName>
</protein>
<dbReference type="Gene3D" id="3.30.413.10">
    <property type="entry name" value="Sulfite Reductase Hemoprotein, domain 1"/>
    <property type="match status" value="1"/>
</dbReference>
<name>A0A7N0V359_KALFE</name>
<dbReference type="GO" id="GO:0016114">
    <property type="term" value="P:terpenoid biosynthetic process"/>
    <property type="evidence" value="ECO:0007669"/>
    <property type="project" value="InterPro"/>
</dbReference>
<keyword evidence="7" id="KW-0414">Isoprene biosynthesis</keyword>
<evidence type="ECO:0000256" key="3">
    <source>
        <dbReference type="ARBA" id="ARBA00022723"/>
    </source>
</evidence>
<keyword evidence="3" id="KW-0479">Metal-binding</keyword>
<dbReference type="GO" id="GO:0046872">
    <property type="term" value="F:metal ion binding"/>
    <property type="evidence" value="ECO:0007669"/>
    <property type="project" value="UniProtKB-KW"/>
</dbReference>
<evidence type="ECO:0000313" key="10">
    <source>
        <dbReference type="Proteomes" id="UP000594263"/>
    </source>
</evidence>
<evidence type="ECO:0000313" key="9">
    <source>
        <dbReference type="EnsemblPlants" id="Kaladp0098s0175.1.v1.1"/>
    </source>
</evidence>
<organism evidence="9 10">
    <name type="scientific">Kalanchoe fedtschenkoi</name>
    <name type="common">Lavender scallops</name>
    <name type="synonym">South American air plant</name>
    <dbReference type="NCBI Taxonomy" id="63787"/>
    <lineage>
        <taxon>Eukaryota</taxon>
        <taxon>Viridiplantae</taxon>
        <taxon>Streptophyta</taxon>
        <taxon>Embryophyta</taxon>
        <taxon>Tracheophyta</taxon>
        <taxon>Spermatophyta</taxon>
        <taxon>Magnoliopsida</taxon>
        <taxon>eudicotyledons</taxon>
        <taxon>Gunneridae</taxon>
        <taxon>Pentapetalae</taxon>
        <taxon>Saxifragales</taxon>
        <taxon>Crassulaceae</taxon>
        <taxon>Kalanchoe</taxon>
    </lineage>
</organism>
<dbReference type="InterPro" id="IPR045854">
    <property type="entry name" value="NO2/SO3_Rdtase_4Fe4S_sf"/>
</dbReference>
<reference evidence="9" key="1">
    <citation type="submission" date="2021-01" db="UniProtKB">
        <authorList>
            <consortium name="EnsemblPlants"/>
        </authorList>
    </citation>
    <scope>IDENTIFICATION</scope>
</reference>
<evidence type="ECO:0000256" key="7">
    <source>
        <dbReference type="ARBA" id="ARBA00023229"/>
    </source>
</evidence>
<dbReference type="GO" id="GO:0009507">
    <property type="term" value="C:chloroplast"/>
    <property type="evidence" value="ECO:0007669"/>
    <property type="project" value="TreeGrafter"/>
</dbReference>
<evidence type="ECO:0000256" key="6">
    <source>
        <dbReference type="ARBA" id="ARBA00023014"/>
    </source>
</evidence>
<comment type="cofactor">
    <cofactor evidence="1">
        <name>[4Fe-4S] cluster</name>
        <dbReference type="ChEBI" id="CHEBI:49883"/>
    </cofactor>
</comment>
<keyword evidence="10" id="KW-1185">Reference proteome</keyword>
<keyword evidence="6" id="KW-0411">Iron-sulfur</keyword>
<dbReference type="GO" id="GO:0019288">
    <property type="term" value="P:isopentenyl diphosphate biosynthetic process, methylerythritol 4-phosphate pathway"/>
    <property type="evidence" value="ECO:0007669"/>
    <property type="project" value="TreeGrafter"/>
</dbReference>
<evidence type="ECO:0000256" key="4">
    <source>
        <dbReference type="ARBA" id="ARBA00023002"/>
    </source>
</evidence>
<dbReference type="SUPFAM" id="SSF56014">
    <property type="entry name" value="Nitrite and sulphite reductase 4Fe-4S domain-like"/>
    <property type="match status" value="1"/>
</dbReference>
<proteinExistence type="predicted"/>